<feature type="transmembrane region" description="Helical" evidence="5">
    <location>
        <begin position="46"/>
        <end position="67"/>
    </location>
</feature>
<evidence type="ECO:0000256" key="2">
    <source>
        <dbReference type="ARBA" id="ARBA00022692"/>
    </source>
</evidence>
<proteinExistence type="predicted"/>
<feature type="transmembrane region" description="Helical" evidence="5">
    <location>
        <begin position="378"/>
        <end position="409"/>
    </location>
</feature>
<feature type="transmembrane region" description="Helical" evidence="5">
    <location>
        <begin position="109"/>
        <end position="130"/>
    </location>
</feature>
<sequence>MIESPVDRGDVAVARYIPSGRMGDTLLTAMIASVFLEKYDLYLEDVFHVPTPIFTLASTLWLVRTALHSIVPKARRSSPVLAILFLWLVALALSQLLRGLLDPGVVQLQLLLSLFHEFQLAIIALVFALTCTEHSLRISVSAVYLLAVAGALVGAVQLVDLNIGSGQLSNVLDLRFRAANGYLRPESFYSEPAYYGFFCLYGVAVAHSRLISPRLRPEVGRVFLLVSGLSSLAFGPLLVAACYIAAFMITRGPRLIAYVGASAAVLFLVGQTPVALAVVDRVDRILNAQDASSLVRAALNDASLRLIAAHPLVGIGDGQSRYVLPSLVHVRGVELTAYNQAGNSYLAVLLEGGLLSGVPLFSAILALLAFLLLNRHTWWAAAWLGMFMISWLSVSTIALPVFWVMFGVIMGAHLLGRRRQLLDNP</sequence>
<dbReference type="AlphaFoldDB" id="A0A3A1U4M8"/>
<dbReference type="EMBL" id="QXTG01000002">
    <property type="protein sequence ID" value="RIX28807.1"/>
    <property type="molecule type" value="Genomic_DNA"/>
</dbReference>
<evidence type="ECO:0000313" key="7">
    <source>
        <dbReference type="EMBL" id="RIX28807.1"/>
    </source>
</evidence>
<comment type="caution">
    <text evidence="7">The sequence shown here is derived from an EMBL/GenBank/DDBJ whole genome shotgun (WGS) entry which is preliminary data.</text>
</comment>
<evidence type="ECO:0000259" key="6">
    <source>
        <dbReference type="Pfam" id="PF04932"/>
    </source>
</evidence>
<feature type="transmembrane region" description="Helical" evidence="5">
    <location>
        <begin position="142"/>
        <end position="159"/>
    </location>
</feature>
<feature type="transmembrane region" description="Helical" evidence="5">
    <location>
        <begin position="223"/>
        <end position="249"/>
    </location>
</feature>
<keyword evidence="8" id="KW-1185">Reference proteome</keyword>
<evidence type="ECO:0000256" key="1">
    <source>
        <dbReference type="ARBA" id="ARBA00004141"/>
    </source>
</evidence>
<evidence type="ECO:0000313" key="8">
    <source>
        <dbReference type="Proteomes" id="UP000265742"/>
    </source>
</evidence>
<dbReference type="InterPro" id="IPR007016">
    <property type="entry name" value="O-antigen_ligase-rel_domated"/>
</dbReference>
<accession>A0A3A1U4M8</accession>
<feature type="transmembrane region" description="Helical" evidence="5">
    <location>
        <begin position="193"/>
        <end position="211"/>
    </location>
</feature>
<evidence type="ECO:0000256" key="4">
    <source>
        <dbReference type="ARBA" id="ARBA00023136"/>
    </source>
</evidence>
<feature type="transmembrane region" description="Helical" evidence="5">
    <location>
        <begin position="79"/>
        <end position="97"/>
    </location>
</feature>
<gene>
    <name evidence="7" type="ORF">D1781_15580</name>
</gene>
<keyword evidence="7" id="KW-0436">Ligase</keyword>
<keyword evidence="3 5" id="KW-1133">Transmembrane helix</keyword>
<dbReference type="GO" id="GO:0016874">
    <property type="term" value="F:ligase activity"/>
    <property type="evidence" value="ECO:0007669"/>
    <property type="project" value="UniProtKB-KW"/>
</dbReference>
<keyword evidence="4 5" id="KW-0472">Membrane</keyword>
<feature type="domain" description="O-antigen ligase-related" evidence="6">
    <location>
        <begin position="228"/>
        <end position="355"/>
    </location>
</feature>
<organism evidence="7 8">
    <name type="scientific">Amnibacterium setariae</name>
    <dbReference type="NCBI Taxonomy" id="2306585"/>
    <lineage>
        <taxon>Bacteria</taxon>
        <taxon>Bacillati</taxon>
        <taxon>Actinomycetota</taxon>
        <taxon>Actinomycetes</taxon>
        <taxon>Micrococcales</taxon>
        <taxon>Microbacteriaceae</taxon>
        <taxon>Amnibacterium</taxon>
    </lineage>
</organism>
<dbReference type="Proteomes" id="UP000265742">
    <property type="component" value="Unassembled WGS sequence"/>
</dbReference>
<feature type="transmembrane region" description="Helical" evidence="5">
    <location>
        <begin position="255"/>
        <end position="279"/>
    </location>
</feature>
<evidence type="ECO:0000256" key="3">
    <source>
        <dbReference type="ARBA" id="ARBA00022989"/>
    </source>
</evidence>
<feature type="transmembrane region" description="Helical" evidence="5">
    <location>
        <begin position="345"/>
        <end position="372"/>
    </location>
</feature>
<keyword evidence="2 5" id="KW-0812">Transmembrane</keyword>
<protein>
    <submittedName>
        <fullName evidence="7">O-antigen ligase domain-containing protein</fullName>
    </submittedName>
</protein>
<comment type="subcellular location">
    <subcellularLocation>
        <location evidence="1">Membrane</location>
        <topology evidence="1">Multi-pass membrane protein</topology>
    </subcellularLocation>
</comment>
<dbReference type="GO" id="GO:0016020">
    <property type="term" value="C:membrane"/>
    <property type="evidence" value="ECO:0007669"/>
    <property type="project" value="UniProtKB-SubCell"/>
</dbReference>
<dbReference type="Pfam" id="PF04932">
    <property type="entry name" value="Wzy_C"/>
    <property type="match status" value="1"/>
</dbReference>
<evidence type="ECO:0000256" key="5">
    <source>
        <dbReference type="SAM" id="Phobius"/>
    </source>
</evidence>
<reference evidence="8" key="1">
    <citation type="submission" date="2018-09" db="EMBL/GenBank/DDBJ databases">
        <authorList>
            <person name="Kim I."/>
        </authorList>
    </citation>
    <scope>NUCLEOTIDE SEQUENCE [LARGE SCALE GENOMIC DNA]</scope>
    <source>
        <strain evidence="8">DD4a</strain>
    </source>
</reference>
<name>A0A3A1U4M8_9MICO</name>